<dbReference type="Proteomes" id="UP000585474">
    <property type="component" value="Unassembled WGS sequence"/>
</dbReference>
<organism evidence="6 7">
    <name type="scientific">Actinidia rufa</name>
    <dbReference type="NCBI Taxonomy" id="165716"/>
    <lineage>
        <taxon>Eukaryota</taxon>
        <taxon>Viridiplantae</taxon>
        <taxon>Streptophyta</taxon>
        <taxon>Embryophyta</taxon>
        <taxon>Tracheophyta</taxon>
        <taxon>Spermatophyta</taxon>
        <taxon>Magnoliopsida</taxon>
        <taxon>eudicotyledons</taxon>
        <taxon>Gunneridae</taxon>
        <taxon>Pentapetalae</taxon>
        <taxon>asterids</taxon>
        <taxon>Ericales</taxon>
        <taxon>Actinidiaceae</taxon>
        <taxon>Actinidia</taxon>
    </lineage>
</organism>
<dbReference type="GO" id="GO:0008353">
    <property type="term" value="F:RNA polymerase II CTD heptapeptide repeat kinase activity"/>
    <property type="evidence" value="ECO:0007669"/>
    <property type="project" value="TreeGrafter"/>
</dbReference>
<dbReference type="InterPro" id="IPR050108">
    <property type="entry name" value="CDK"/>
</dbReference>
<dbReference type="PANTHER" id="PTHR24056">
    <property type="entry name" value="CELL DIVISION PROTEIN KINASE"/>
    <property type="match status" value="1"/>
</dbReference>
<dbReference type="InterPro" id="IPR000719">
    <property type="entry name" value="Prot_kinase_dom"/>
</dbReference>
<feature type="region of interest" description="Disordered" evidence="4">
    <location>
        <begin position="304"/>
        <end position="370"/>
    </location>
</feature>
<dbReference type="InterPro" id="IPR011009">
    <property type="entry name" value="Kinase-like_dom_sf"/>
</dbReference>
<evidence type="ECO:0000259" key="5">
    <source>
        <dbReference type="PROSITE" id="PS50011"/>
    </source>
</evidence>
<evidence type="ECO:0000256" key="1">
    <source>
        <dbReference type="ARBA" id="ARBA00022741"/>
    </source>
</evidence>
<dbReference type="PANTHER" id="PTHR24056:SF228">
    <property type="entry name" value="PROTEIN IMPAIRED IN BABA-INDUCED STERILITY 1"/>
    <property type="match status" value="1"/>
</dbReference>
<dbReference type="PROSITE" id="PS00107">
    <property type="entry name" value="PROTEIN_KINASE_ATP"/>
    <property type="match status" value="1"/>
</dbReference>
<dbReference type="EMBL" id="BJWL01000026">
    <property type="protein sequence ID" value="GFZ17598.1"/>
    <property type="molecule type" value="Genomic_DNA"/>
</dbReference>
<dbReference type="GO" id="GO:0005634">
    <property type="term" value="C:nucleus"/>
    <property type="evidence" value="ECO:0007669"/>
    <property type="project" value="TreeGrafter"/>
</dbReference>
<protein>
    <submittedName>
        <fullName evidence="6">Protein kinase superfamily protein</fullName>
    </submittedName>
</protein>
<evidence type="ECO:0000313" key="6">
    <source>
        <dbReference type="EMBL" id="GFZ17598.1"/>
    </source>
</evidence>
<feature type="compositionally biased region" description="Low complexity" evidence="4">
    <location>
        <begin position="49"/>
        <end position="60"/>
    </location>
</feature>
<feature type="region of interest" description="Disordered" evidence="4">
    <location>
        <begin position="21"/>
        <end position="68"/>
    </location>
</feature>
<dbReference type="InterPro" id="IPR017441">
    <property type="entry name" value="Protein_kinase_ATP_BS"/>
</dbReference>
<dbReference type="GO" id="GO:0032968">
    <property type="term" value="P:positive regulation of transcription elongation by RNA polymerase II"/>
    <property type="evidence" value="ECO:0007669"/>
    <property type="project" value="TreeGrafter"/>
</dbReference>
<keyword evidence="2 3" id="KW-0067">ATP-binding</keyword>
<dbReference type="Pfam" id="PF00069">
    <property type="entry name" value="Pkinase"/>
    <property type="match status" value="1"/>
</dbReference>
<gene>
    <name evidence="6" type="ORF">Acr_26g0008680</name>
</gene>
<keyword evidence="7" id="KW-1185">Reference proteome</keyword>
<evidence type="ECO:0000256" key="4">
    <source>
        <dbReference type="SAM" id="MobiDB-lite"/>
    </source>
</evidence>
<dbReference type="FunFam" id="3.30.200.20:FF:000021">
    <property type="entry name" value="probable serine/threonine-protein kinase At1g54610"/>
    <property type="match status" value="1"/>
</dbReference>
<dbReference type="GO" id="GO:0000307">
    <property type="term" value="C:cyclin-dependent protein kinase holoenzyme complex"/>
    <property type="evidence" value="ECO:0007669"/>
    <property type="project" value="TreeGrafter"/>
</dbReference>
<keyword evidence="6" id="KW-0808">Transferase</keyword>
<keyword evidence="1 3" id="KW-0547">Nucleotide-binding</keyword>
<dbReference type="GO" id="GO:0005524">
    <property type="term" value="F:ATP binding"/>
    <property type="evidence" value="ECO:0007669"/>
    <property type="project" value="UniProtKB-UniRule"/>
</dbReference>
<feature type="binding site" evidence="3">
    <location>
        <position position="144"/>
    </location>
    <ligand>
        <name>ATP</name>
        <dbReference type="ChEBI" id="CHEBI:30616"/>
    </ligand>
</feature>
<proteinExistence type="predicted"/>
<reference evidence="6 7" key="1">
    <citation type="submission" date="2019-07" db="EMBL/GenBank/DDBJ databases">
        <title>De Novo Assembly of kiwifruit Actinidia rufa.</title>
        <authorList>
            <person name="Sugita-Konishi S."/>
            <person name="Sato K."/>
            <person name="Mori E."/>
            <person name="Abe Y."/>
            <person name="Kisaki G."/>
            <person name="Hamano K."/>
            <person name="Suezawa K."/>
            <person name="Otani M."/>
            <person name="Fukuda T."/>
            <person name="Manabe T."/>
            <person name="Gomi K."/>
            <person name="Tabuchi M."/>
            <person name="Akimitsu K."/>
            <person name="Kataoka I."/>
        </authorList>
    </citation>
    <scope>NUCLEOTIDE SEQUENCE [LARGE SCALE GENOMIC DNA]</scope>
    <source>
        <strain evidence="7">cv. Fuchu</strain>
    </source>
</reference>
<evidence type="ECO:0000256" key="3">
    <source>
        <dbReference type="PROSITE-ProRule" id="PRU10141"/>
    </source>
</evidence>
<dbReference type="Gene3D" id="3.30.200.20">
    <property type="entry name" value="Phosphorylase Kinase, domain 1"/>
    <property type="match status" value="1"/>
</dbReference>
<evidence type="ECO:0000256" key="2">
    <source>
        <dbReference type="ARBA" id="ARBA00022840"/>
    </source>
</evidence>
<feature type="domain" description="Protein kinase" evidence="5">
    <location>
        <begin position="115"/>
        <end position="548"/>
    </location>
</feature>
<dbReference type="AlphaFoldDB" id="A0A7J0H3L2"/>
<dbReference type="OrthoDB" id="28397at2759"/>
<keyword evidence="6" id="KW-0418">Kinase</keyword>
<dbReference type="PROSITE" id="PS50011">
    <property type="entry name" value="PROTEIN_KINASE_DOM"/>
    <property type="match status" value="1"/>
</dbReference>
<accession>A0A7J0H3L2</accession>
<dbReference type="Gene3D" id="1.10.510.10">
    <property type="entry name" value="Transferase(Phosphotransferase) domain 1"/>
    <property type="match status" value="1"/>
</dbReference>
<dbReference type="SUPFAM" id="SSF56112">
    <property type="entry name" value="Protein kinase-like (PK-like)"/>
    <property type="match status" value="1"/>
</dbReference>
<comment type="caution">
    <text evidence="6">The sequence shown here is derived from an EMBL/GenBank/DDBJ whole genome shotgun (WGS) entry which is preliminary data.</text>
</comment>
<name>A0A7J0H3L2_9ERIC</name>
<evidence type="ECO:0000313" key="7">
    <source>
        <dbReference type="Proteomes" id="UP000585474"/>
    </source>
</evidence>
<sequence>MGCVTSKQAVSVTPALDHSGAIRDNEVVGSGRGRGNGLGEMEKKKRTESGLSGNELGESGRASSNGYGSESVSFRLGNLQKYVEGEQVAAGWPAWLSAVAAKAIHGWVPLSADSFEKLEKIGQGTYSSVFRARELGTGRIVALKKVRFDNFEPESVRFMAREITILRRLDHPNIIKLEGLIASRLSCSIYLVFEYMEHDISGLLSCPDVKFSDAQVEQLHKIFKLCGSPPDDYWKKSKLPHSTLFKPQQPYESSLWETFKDLPKTSVNLIKTFLSVEPYKRGTASSALASEYFTTKPYACEPSSLPKYPPSKEIDAKHHEDAQRKRPGGRVRGPEARSKLTRKPSGISKLAPAESLPAQTQGVHKVDSSKVHNCKEGDTILWMERPKPSINVLEEASHIKNASQGDVPYSGPLQVSGSSGFAWAKRRIDDLSVRSRSRSSSRSLIFEPSDSYETIKNAMLKHWCQLERPDSFDASDGYHSQELSLALYQREEMVAKRMSLVCQDQGDMIEFSGPLLPQSYRVDELLERNERHIRQAVRRSWFQRGKNS</sequence>
<feature type="compositionally biased region" description="Basic and acidic residues" evidence="4">
    <location>
        <begin position="310"/>
        <end position="324"/>
    </location>
</feature>